<evidence type="ECO:0000313" key="11">
    <source>
        <dbReference type="Proteomes" id="UP001203665"/>
    </source>
</evidence>
<dbReference type="NCBIfam" id="TIGR01181">
    <property type="entry name" value="dTDP_gluc_dehyt"/>
    <property type="match status" value="1"/>
</dbReference>
<keyword evidence="6" id="KW-0520">NAD</keyword>
<evidence type="ECO:0000256" key="3">
    <source>
        <dbReference type="ARBA" id="ARBA00008178"/>
    </source>
</evidence>
<evidence type="ECO:0000256" key="2">
    <source>
        <dbReference type="ARBA" id="ARBA00001911"/>
    </source>
</evidence>
<evidence type="ECO:0000256" key="4">
    <source>
        <dbReference type="ARBA" id="ARBA00011990"/>
    </source>
</evidence>
<dbReference type="EMBL" id="JAMQJY010000001">
    <property type="protein sequence ID" value="MCM2675843.1"/>
    <property type="molecule type" value="Genomic_DNA"/>
</dbReference>
<evidence type="ECO:0000256" key="1">
    <source>
        <dbReference type="ARBA" id="ARBA00001539"/>
    </source>
</evidence>
<dbReference type="InterPro" id="IPR005888">
    <property type="entry name" value="dTDP_Gluc_deHydtase"/>
</dbReference>
<keyword evidence="11" id="KW-1185">Reference proteome</keyword>
<organism evidence="10 11">
    <name type="scientific">Alkalicoccobacillus plakortidis</name>
    <dbReference type="NCBI Taxonomy" id="444060"/>
    <lineage>
        <taxon>Bacteria</taxon>
        <taxon>Bacillati</taxon>
        <taxon>Bacillota</taxon>
        <taxon>Bacilli</taxon>
        <taxon>Bacillales</taxon>
        <taxon>Bacillaceae</taxon>
        <taxon>Alkalicoccobacillus</taxon>
    </lineage>
</organism>
<comment type="catalytic activity">
    <reaction evidence="1 8">
        <text>dTDP-alpha-D-glucose = dTDP-4-dehydro-6-deoxy-alpha-D-glucose + H2O</text>
        <dbReference type="Rhea" id="RHEA:17221"/>
        <dbReference type="ChEBI" id="CHEBI:15377"/>
        <dbReference type="ChEBI" id="CHEBI:57477"/>
        <dbReference type="ChEBI" id="CHEBI:57649"/>
        <dbReference type="EC" id="4.2.1.46"/>
    </reaction>
</comment>
<feature type="domain" description="NAD(P)-binding" evidence="9">
    <location>
        <begin position="4"/>
        <end position="306"/>
    </location>
</feature>
<protein>
    <recommendedName>
        <fullName evidence="5 8">dTDP-glucose 4,6-dehydratase</fullName>
        <ecNumber evidence="4 8">4.2.1.46</ecNumber>
    </recommendedName>
</protein>
<comment type="caution">
    <text evidence="10">The sequence shown here is derived from an EMBL/GenBank/DDBJ whole genome shotgun (WGS) entry which is preliminary data.</text>
</comment>
<proteinExistence type="inferred from homology"/>
<reference evidence="10" key="1">
    <citation type="submission" date="2022-06" db="EMBL/GenBank/DDBJ databases">
        <title>Alkalicoccobacillus porphyridii sp. nov., isolated from a marine red alga, Porphyridium purpureum and reclassification of Shouchella plakortidis and Shouchella gibsonii as Alkalicoccobacillus plakortidis comb. nov. and Alkalicoccobacillus gibsonii comb. nov.</title>
        <authorList>
            <person name="Kim K.H."/>
            <person name="Lee J.K."/>
            <person name="Han D.M."/>
            <person name="Baek J.H."/>
            <person name="Jeon C.O."/>
        </authorList>
    </citation>
    <scope>NUCLEOTIDE SEQUENCE</scope>
    <source>
        <strain evidence="10">DSM 19153</strain>
    </source>
</reference>
<accession>A0ABT0XIV7</accession>
<dbReference type="Gene3D" id="3.40.50.720">
    <property type="entry name" value="NAD(P)-binding Rossmann-like Domain"/>
    <property type="match status" value="1"/>
</dbReference>
<dbReference type="EC" id="4.2.1.46" evidence="4 8"/>
<dbReference type="CDD" id="cd05246">
    <property type="entry name" value="dTDP_GD_SDR_e"/>
    <property type="match status" value="1"/>
</dbReference>
<dbReference type="InterPro" id="IPR016040">
    <property type="entry name" value="NAD(P)-bd_dom"/>
</dbReference>
<name>A0ABT0XIV7_9BACI</name>
<dbReference type="SUPFAM" id="SSF51735">
    <property type="entry name" value="NAD(P)-binding Rossmann-fold domains"/>
    <property type="match status" value="1"/>
</dbReference>
<evidence type="ECO:0000256" key="7">
    <source>
        <dbReference type="ARBA" id="ARBA00023239"/>
    </source>
</evidence>
<comment type="similarity">
    <text evidence="3 8">Belongs to the NAD(P)-dependent epimerase/dehydratase family. dTDP-glucose dehydratase subfamily.</text>
</comment>
<evidence type="ECO:0000256" key="8">
    <source>
        <dbReference type="RuleBase" id="RU004473"/>
    </source>
</evidence>
<dbReference type="Proteomes" id="UP001203665">
    <property type="component" value="Unassembled WGS sequence"/>
</dbReference>
<evidence type="ECO:0000259" key="9">
    <source>
        <dbReference type="Pfam" id="PF16363"/>
    </source>
</evidence>
<dbReference type="Pfam" id="PF16363">
    <property type="entry name" value="GDP_Man_Dehyd"/>
    <property type="match status" value="1"/>
</dbReference>
<dbReference type="GO" id="GO:0008460">
    <property type="term" value="F:dTDP-glucose 4,6-dehydratase activity"/>
    <property type="evidence" value="ECO:0007669"/>
    <property type="project" value="UniProtKB-EC"/>
</dbReference>
<dbReference type="InterPro" id="IPR036291">
    <property type="entry name" value="NAD(P)-bd_dom_sf"/>
</dbReference>
<dbReference type="PANTHER" id="PTHR43000">
    <property type="entry name" value="DTDP-D-GLUCOSE 4,6-DEHYDRATASE-RELATED"/>
    <property type="match status" value="1"/>
</dbReference>
<evidence type="ECO:0000256" key="6">
    <source>
        <dbReference type="ARBA" id="ARBA00023027"/>
    </source>
</evidence>
<dbReference type="RefSeq" id="WP_251607120.1">
    <property type="nucleotide sequence ID" value="NZ_JAMQJY010000001.1"/>
</dbReference>
<keyword evidence="7 8" id="KW-0456">Lyase</keyword>
<evidence type="ECO:0000313" key="10">
    <source>
        <dbReference type="EMBL" id="MCM2675843.1"/>
    </source>
</evidence>
<evidence type="ECO:0000256" key="5">
    <source>
        <dbReference type="ARBA" id="ARBA00016977"/>
    </source>
</evidence>
<comment type="cofactor">
    <cofactor evidence="2 8">
        <name>NAD(+)</name>
        <dbReference type="ChEBI" id="CHEBI:57540"/>
    </cofactor>
</comment>
<gene>
    <name evidence="10" type="primary">rfbB</name>
    <name evidence="10" type="ORF">NDM98_10310</name>
</gene>
<sequence>MKLLVTGGAGFIGSHFIRYILNKYPDYQVVNMDALTYAGNLANLTSISDSERYTFVHADIRNQTRVDQVLFETSVDAVIHLAAESHVDRSIESPGKFVETNVLGTQNLLESARLHGVGTFVHISTDEVYGSLGGSGSFTEETPLAPNSPYAASKASSDLFVRSYYETYGMDTRITRCSNNYGPNQYPEKLIPLCISRAVQGLPVPLYGDGQNVRDWLHVYDHCSAIDAVLHHAKPGSVYNIGANNEWNNADLVKKILGILNVPTSQIVPVRDRLGHDRRYAIDASKLKQDLGWKPVYDFEDGLKETIEWFANQNTGKKVSHSRGH</sequence>
<dbReference type="Gene3D" id="3.90.25.10">
    <property type="entry name" value="UDP-galactose 4-epimerase, domain 1"/>
    <property type="match status" value="1"/>
</dbReference>